<dbReference type="SUPFAM" id="SSF50998">
    <property type="entry name" value="Quinoprotein alcohol dehydrogenase-like"/>
    <property type="match status" value="1"/>
</dbReference>
<accession>A0A495X5Q7</accession>
<dbReference type="SUPFAM" id="SSF53474">
    <property type="entry name" value="alpha/beta-Hydrolases"/>
    <property type="match status" value="1"/>
</dbReference>
<feature type="domain" description="Fungal lipase-type" evidence="1">
    <location>
        <begin position="594"/>
        <end position="669"/>
    </location>
</feature>
<protein>
    <submittedName>
        <fullName evidence="3">Outer membrane protein assembly factor BamB</fullName>
    </submittedName>
</protein>
<dbReference type="PANTHER" id="PTHR34512">
    <property type="entry name" value="CELL SURFACE PROTEIN"/>
    <property type="match status" value="1"/>
</dbReference>
<dbReference type="AlphaFoldDB" id="A0A495X5Q7"/>
<evidence type="ECO:0000259" key="1">
    <source>
        <dbReference type="Pfam" id="PF01764"/>
    </source>
</evidence>
<dbReference type="EMBL" id="RBXR01000001">
    <property type="protein sequence ID" value="RKT69370.1"/>
    <property type="molecule type" value="Genomic_DNA"/>
</dbReference>
<evidence type="ECO:0000313" key="4">
    <source>
        <dbReference type="Proteomes" id="UP000272729"/>
    </source>
</evidence>
<dbReference type="Pfam" id="PF01764">
    <property type="entry name" value="Lipase_3"/>
    <property type="match status" value="1"/>
</dbReference>
<comment type="caution">
    <text evidence="3">The sequence shown here is derived from an EMBL/GenBank/DDBJ whole genome shotgun (WGS) entry which is preliminary data.</text>
</comment>
<dbReference type="InterPro" id="IPR018391">
    <property type="entry name" value="PQQ_b-propeller_rpt"/>
</dbReference>
<dbReference type="GO" id="GO:0006629">
    <property type="term" value="P:lipid metabolic process"/>
    <property type="evidence" value="ECO:0007669"/>
    <property type="project" value="InterPro"/>
</dbReference>
<dbReference type="InterPro" id="IPR015943">
    <property type="entry name" value="WD40/YVTN_repeat-like_dom_sf"/>
</dbReference>
<dbReference type="Proteomes" id="UP000272729">
    <property type="component" value="Unassembled WGS sequence"/>
</dbReference>
<proteinExistence type="predicted"/>
<gene>
    <name evidence="3" type="ORF">DFJ66_2590</name>
</gene>
<dbReference type="Gene3D" id="2.130.10.10">
    <property type="entry name" value="YVTN repeat-like/Quinoprotein amine dehydrogenase"/>
    <property type="match status" value="1"/>
</dbReference>
<sequence length="708" mass="75173">MLLENVTRGPWHLWVDGGYLAAPRLADDRSWPLTTVDVRPGVLFDFSVESSRDSEVDAYLTDTATQRPLLVDSDALALAPPGKTGTLFTLYQRRATALSIKGGPPGARWTVVHDGVRKKLAVSRASGVEPALLTLVGGALNRTLFPVPPFWRRRLGDAASGAPAMFGGYRISSGRGPFLTCLDGLTGHVVWTFDGDPATSPVAVSWVTRTAVAAAGKKVHAVSLDTAKAVWSFEAATTITARPRAFADDVYVTTTGGVLHALSAHDGTQRWKFEAKGLHGTPAISGRTVVVGSTAGSVYGVDNRTGTQRWLHDAGSAVSEILTDESGIYFGTTSGKVFALNPESGQHRWTGAQSENATITARPVRHNGMVIAAAVGSMVEAYDEWTGERLWTGPTRSTQPVGLAVADDVLYETDGDMLWASEVTRTGMSRVLDGRRVGTPVSAPTVFSGSVHVNTYMGSGFAFPGKSTTALMSPLDMAVALIAATAAERVEKDQRPPLPPDWKVLGYWSGSAKFTSVVVARLRLPSDDREVGLVAFGTRPGAAPAAYNPATAKLVELPDTILGPGHVNRSKVTDHVLADYQSHRMTLLTMVPRDNAELLITGYGQGGALAVLAALDFRLAKRHDTDGIRDVTCVTFGAPPTGDAVFASVHRRVVLTSYRVVLPGDPVVNSLGKGWAHVGDQVTVGQHLPTGAVTDPLGRYRYALTGVV</sequence>
<dbReference type="Gene3D" id="3.40.50.1820">
    <property type="entry name" value="alpha/beta hydrolase"/>
    <property type="match status" value="1"/>
</dbReference>
<dbReference type="InterPro" id="IPR011047">
    <property type="entry name" value="Quinoprotein_ADH-like_sf"/>
</dbReference>
<dbReference type="SMART" id="SM00564">
    <property type="entry name" value="PQQ"/>
    <property type="match status" value="5"/>
</dbReference>
<dbReference type="InterPro" id="IPR002372">
    <property type="entry name" value="PQQ_rpt_dom"/>
</dbReference>
<feature type="domain" description="Pyrrolo-quinoline quinone repeat" evidence="2">
    <location>
        <begin position="217"/>
        <end position="416"/>
    </location>
</feature>
<dbReference type="PANTHER" id="PTHR34512:SF30">
    <property type="entry name" value="OUTER MEMBRANE PROTEIN ASSEMBLY FACTOR BAMB"/>
    <property type="match status" value="1"/>
</dbReference>
<dbReference type="InterPro" id="IPR029058">
    <property type="entry name" value="AB_hydrolase_fold"/>
</dbReference>
<keyword evidence="4" id="KW-1185">Reference proteome</keyword>
<organism evidence="3 4">
    <name type="scientific">Saccharothrix variisporea</name>
    <dbReference type="NCBI Taxonomy" id="543527"/>
    <lineage>
        <taxon>Bacteria</taxon>
        <taxon>Bacillati</taxon>
        <taxon>Actinomycetota</taxon>
        <taxon>Actinomycetes</taxon>
        <taxon>Pseudonocardiales</taxon>
        <taxon>Pseudonocardiaceae</taxon>
        <taxon>Saccharothrix</taxon>
    </lineage>
</organism>
<reference evidence="3 4" key="1">
    <citation type="submission" date="2018-10" db="EMBL/GenBank/DDBJ databases">
        <title>Sequencing the genomes of 1000 actinobacteria strains.</title>
        <authorList>
            <person name="Klenk H.-P."/>
        </authorList>
    </citation>
    <scope>NUCLEOTIDE SEQUENCE [LARGE SCALE GENOMIC DNA]</scope>
    <source>
        <strain evidence="3 4">DSM 43911</strain>
    </source>
</reference>
<evidence type="ECO:0000259" key="2">
    <source>
        <dbReference type="Pfam" id="PF13360"/>
    </source>
</evidence>
<dbReference type="InterPro" id="IPR002921">
    <property type="entry name" value="Fungal_lipase-type"/>
</dbReference>
<name>A0A495X5Q7_9PSEU</name>
<evidence type="ECO:0000313" key="3">
    <source>
        <dbReference type="EMBL" id="RKT69370.1"/>
    </source>
</evidence>
<dbReference type="Pfam" id="PF13360">
    <property type="entry name" value="PQQ_2"/>
    <property type="match status" value="1"/>
</dbReference>